<sequence>MNRIATALVAALLLTGSAQAQGHGPRSSRVERRELRDDRRDLEALRKVLSRFDAAWANRSERQMVSVESSLRKLLRAELAESQRELAKDWEASRRTRRNARVSQWGGPRAAMWGRAEAVNARGDLRAEHAALRTRKAIARELDEIEGLRQPGALHHKRTLILELIQVAERELNQSRREVRDERRPNHGWRR</sequence>
<dbReference type="HOGENOM" id="CLU_1309040_0_0_7"/>
<accession>F8CP39</accession>
<name>F8CP39_MYXFH</name>
<organism evidence="2 3">
    <name type="scientific">Myxococcus fulvus (strain ATCC BAA-855 / HW-1)</name>
    <dbReference type="NCBI Taxonomy" id="483219"/>
    <lineage>
        <taxon>Bacteria</taxon>
        <taxon>Pseudomonadati</taxon>
        <taxon>Myxococcota</taxon>
        <taxon>Myxococcia</taxon>
        <taxon>Myxococcales</taxon>
        <taxon>Cystobacterineae</taxon>
        <taxon>Myxococcaceae</taxon>
        <taxon>Myxococcus</taxon>
    </lineage>
</organism>
<dbReference type="KEGG" id="mfu:LILAB_23610"/>
<evidence type="ECO:0008006" key="4">
    <source>
        <dbReference type="Google" id="ProtNLM"/>
    </source>
</evidence>
<dbReference type="Proteomes" id="UP000000488">
    <property type="component" value="Chromosome"/>
</dbReference>
<gene>
    <name evidence="2" type="ordered locus">LILAB_23610</name>
</gene>
<evidence type="ECO:0000313" key="2">
    <source>
        <dbReference type="EMBL" id="AEI66617.1"/>
    </source>
</evidence>
<feature type="signal peptide" evidence="1">
    <location>
        <begin position="1"/>
        <end position="20"/>
    </location>
</feature>
<proteinExistence type="predicted"/>
<evidence type="ECO:0000313" key="3">
    <source>
        <dbReference type="Proteomes" id="UP000000488"/>
    </source>
</evidence>
<dbReference type="AlphaFoldDB" id="F8CP39"/>
<dbReference type="EMBL" id="CP002830">
    <property type="protein sequence ID" value="AEI66617.1"/>
    <property type="molecule type" value="Genomic_DNA"/>
</dbReference>
<feature type="chain" id="PRO_5003374795" description="Lipoprotein" evidence="1">
    <location>
        <begin position="21"/>
        <end position="191"/>
    </location>
</feature>
<evidence type="ECO:0000256" key="1">
    <source>
        <dbReference type="SAM" id="SignalP"/>
    </source>
</evidence>
<keyword evidence="1" id="KW-0732">Signal</keyword>
<reference evidence="2 3" key="1">
    <citation type="journal article" date="2011" name="J. Bacteriol.">
        <title>Genome sequence of the halotolerant marine bacterium Myxococcus fulvus HW-1.</title>
        <authorList>
            <person name="Li Z.F."/>
            <person name="Li X."/>
            <person name="Liu H."/>
            <person name="Liu X."/>
            <person name="Han K."/>
            <person name="Wu Z.H."/>
            <person name="Hu W."/>
            <person name="Li F.F."/>
            <person name="Li Y.Z."/>
        </authorList>
    </citation>
    <scope>NUCLEOTIDE SEQUENCE [LARGE SCALE GENOMIC DNA]</scope>
    <source>
        <strain evidence="3">ATCC BAA-855 / HW-1</strain>
    </source>
</reference>
<protein>
    <recommendedName>
        <fullName evidence="4">Lipoprotein</fullName>
    </recommendedName>
</protein>